<keyword evidence="2" id="KW-1185">Reference proteome</keyword>
<dbReference type="Proteomes" id="UP000198615">
    <property type="component" value="Unassembled WGS sequence"/>
</dbReference>
<protein>
    <recommendedName>
        <fullName evidence="3">DUF4399 domain-containing protein</fullName>
    </recommendedName>
</protein>
<evidence type="ECO:0000313" key="2">
    <source>
        <dbReference type="Proteomes" id="UP000198615"/>
    </source>
</evidence>
<evidence type="ECO:0000313" key="1">
    <source>
        <dbReference type="EMBL" id="SDF51400.1"/>
    </source>
</evidence>
<accession>A0A8G2EUR1</accession>
<evidence type="ECO:0008006" key="3">
    <source>
        <dbReference type="Google" id="ProtNLM"/>
    </source>
</evidence>
<reference evidence="1 2" key="1">
    <citation type="submission" date="2016-10" db="EMBL/GenBank/DDBJ databases">
        <authorList>
            <person name="Varghese N."/>
            <person name="Submissions S."/>
        </authorList>
    </citation>
    <scope>NUCLEOTIDE SEQUENCE [LARGE SCALE GENOMIC DNA]</scope>
    <source>
        <strain evidence="1 2">DSM 18839</strain>
    </source>
</reference>
<comment type="caution">
    <text evidence="1">The sequence shown here is derived from an EMBL/GenBank/DDBJ whole genome shotgun (WGS) entry which is preliminary data.</text>
</comment>
<sequence length="154" mass="16063">MTRAIALFLIGLVFGGGAGFLLAASQGVTLDGHDHGDPAQHSDATHQHGTSLEVASAALSIDLRADPMGGWTLHIQPTGFRFAPEHASGPHVPGEGHAHVYANGEKIARAYGPWLHIASLPPGRVAVSVSLNTNDHRPIAVDGEPLEAKVIVQN</sequence>
<dbReference type="AlphaFoldDB" id="A0A8G2EUR1"/>
<dbReference type="RefSeq" id="WP_028793239.1">
    <property type="nucleotide sequence ID" value="NZ_FNBW01000004.1"/>
</dbReference>
<proteinExistence type="predicted"/>
<gene>
    <name evidence="1" type="ORF">SAMN05660686_01499</name>
</gene>
<dbReference type="OrthoDB" id="6385276at2"/>
<organism evidence="1 2">
    <name type="scientific">Thalassobaculum litoreum DSM 18839</name>
    <dbReference type="NCBI Taxonomy" id="1123362"/>
    <lineage>
        <taxon>Bacteria</taxon>
        <taxon>Pseudomonadati</taxon>
        <taxon>Pseudomonadota</taxon>
        <taxon>Alphaproteobacteria</taxon>
        <taxon>Rhodospirillales</taxon>
        <taxon>Thalassobaculaceae</taxon>
        <taxon>Thalassobaculum</taxon>
    </lineage>
</organism>
<dbReference type="EMBL" id="FNBW01000004">
    <property type="protein sequence ID" value="SDF51400.1"/>
    <property type="molecule type" value="Genomic_DNA"/>
</dbReference>
<name>A0A8G2EUR1_9PROT</name>